<reference evidence="2" key="1">
    <citation type="submission" date="2021-02" db="EMBL/GenBank/DDBJ databases">
        <authorList>
            <person name="Dougan E. K."/>
            <person name="Rhodes N."/>
            <person name="Thang M."/>
            <person name="Chan C."/>
        </authorList>
    </citation>
    <scope>NUCLEOTIDE SEQUENCE</scope>
</reference>
<dbReference type="OrthoDB" id="408217at2759"/>
<keyword evidence="1" id="KW-0812">Transmembrane</keyword>
<dbReference type="Proteomes" id="UP000649617">
    <property type="component" value="Unassembled WGS sequence"/>
</dbReference>
<organism evidence="2 3">
    <name type="scientific">Symbiodinium pilosum</name>
    <name type="common">Dinoflagellate</name>
    <dbReference type="NCBI Taxonomy" id="2952"/>
    <lineage>
        <taxon>Eukaryota</taxon>
        <taxon>Sar</taxon>
        <taxon>Alveolata</taxon>
        <taxon>Dinophyceae</taxon>
        <taxon>Suessiales</taxon>
        <taxon>Symbiodiniaceae</taxon>
        <taxon>Symbiodinium</taxon>
    </lineage>
</organism>
<dbReference type="PANTHER" id="PTHR11319:SF35">
    <property type="entry name" value="OUTER MEMBRANE PROTEIN PMPC-RELATED"/>
    <property type="match status" value="1"/>
</dbReference>
<feature type="transmembrane region" description="Helical" evidence="1">
    <location>
        <begin position="37"/>
        <end position="60"/>
    </location>
</feature>
<protein>
    <submittedName>
        <fullName evidence="2">Uncharacterized protein</fullName>
    </submittedName>
</protein>
<keyword evidence="3" id="KW-1185">Reference proteome</keyword>
<dbReference type="PANTHER" id="PTHR11319">
    <property type="entry name" value="G PROTEIN-COUPLED RECEPTOR-RELATED"/>
    <property type="match status" value="1"/>
</dbReference>
<name>A0A812KRB0_SYMPI</name>
<sequence length="208" mass="22791">MAADLPRNECLVKALDLWESQVEDLHLDFLPPGPTGVVVATIMVAIGLCFVVGVGTWTYAVRTRTEKLPVHVAYLIGPYKSDCAAWEVERLVRKMLLALVTAVLPISLSPAIQMTGVLLILLASLALYCEFRPYEDDSRNRLEAALLFVGLAMTSMTTCLVANDLHWASSAVTQETLIFIICFLAAGVTLTMMAFIARAFYTERYGAA</sequence>
<accession>A0A812KRB0</accession>
<feature type="transmembrane region" description="Helical" evidence="1">
    <location>
        <begin position="145"/>
        <end position="165"/>
    </location>
</feature>
<feature type="transmembrane region" description="Helical" evidence="1">
    <location>
        <begin position="96"/>
        <end position="125"/>
    </location>
</feature>
<gene>
    <name evidence="2" type="ORF">SPIL2461_LOCUS3562</name>
</gene>
<dbReference type="EMBL" id="CAJNIZ010004336">
    <property type="protein sequence ID" value="CAE7231642.1"/>
    <property type="molecule type" value="Genomic_DNA"/>
</dbReference>
<evidence type="ECO:0000256" key="1">
    <source>
        <dbReference type="SAM" id="Phobius"/>
    </source>
</evidence>
<proteinExistence type="predicted"/>
<comment type="caution">
    <text evidence="2">The sequence shown here is derived from an EMBL/GenBank/DDBJ whole genome shotgun (WGS) entry which is preliminary data.</text>
</comment>
<keyword evidence="1" id="KW-1133">Transmembrane helix</keyword>
<feature type="transmembrane region" description="Helical" evidence="1">
    <location>
        <begin position="177"/>
        <end position="201"/>
    </location>
</feature>
<dbReference type="AlphaFoldDB" id="A0A812KRB0"/>
<evidence type="ECO:0000313" key="3">
    <source>
        <dbReference type="Proteomes" id="UP000649617"/>
    </source>
</evidence>
<evidence type="ECO:0000313" key="2">
    <source>
        <dbReference type="EMBL" id="CAE7231642.1"/>
    </source>
</evidence>
<keyword evidence="1" id="KW-0472">Membrane</keyword>